<protein>
    <submittedName>
        <fullName evidence="1">CLUMA_CG012827, isoform A</fullName>
    </submittedName>
</protein>
<evidence type="ECO:0000313" key="2">
    <source>
        <dbReference type="Proteomes" id="UP000183832"/>
    </source>
</evidence>
<evidence type="ECO:0000313" key="1">
    <source>
        <dbReference type="EMBL" id="CRK99508.1"/>
    </source>
</evidence>
<gene>
    <name evidence="1" type="ORF">CLUMA_CG012827</name>
</gene>
<dbReference type="AlphaFoldDB" id="A0A1J1IIZ2"/>
<name>A0A1J1IIZ2_9DIPT</name>
<dbReference type="Proteomes" id="UP000183832">
    <property type="component" value="Unassembled WGS sequence"/>
</dbReference>
<reference evidence="1 2" key="1">
    <citation type="submission" date="2015-04" db="EMBL/GenBank/DDBJ databases">
        <authorList>
            <person name="Syromyatnikov M.Y."/>
            <person name="Popov V.N."/>
        </authorList>
    </citation>
    <scope>NUCLEOTIDE SEQUENCE [LARGE SCALE GENOMIC DNA]</scope>
</reference>
<dbReference type="EMBL" id="CVRI01000051">
    <property type="protein sequence ID" value="CRK99508.1"/>
    <property type="molecule type" value="Genomic_DNA"/>
</dbReference>
<dbReference type="OrthoDB" id="6611808at2759"/>
<sequence>MCDQSCPPIPCPLPCPEACPPCLDPCLPCFPCFPCPSPCSPCPPKRCPSRELRGSILITKCECVKRNGLQLDCPRRECKGRPLCTVRPIPRCCTSKWMWRYEMVTMGKPSFPSPMTSKCSPSPNCNPCAFDPCA</sequence>
<organism evidence="1 2">
    <name type="scientific">Clunio marinus</name>
    <dbReference type="NCBI Taxonomy" id="568069"/>
    <lineage>
        <taxon>Eukaryota</taxon>
        <taxon>Metazoa</taxon>
        <taxon>Ecdysozoa</taxon>
        <taxon>Arthropoda</taxon>
        <taxon>Hexapoda</taxon>
        <taxon>Insecta</taxon>
        <taxon>Pterygota</taxon>
        <taxon>Neoptera</taxon>
        <taxon>Endopterygota</taxon>
        <taxon>Diptera</taxon>
        <taxon>Nematocera</taxon>
        <taxon>Chironomoidea</taxon>
        <taxon>Chironomidae</taxon>
        <taxon>Clunio</taxon>
    </lineage>
</organism>
<proteinExistence type="predicted"/>
<accession>A0A1J1IIZ2</accession>
<keyword evidence="2" id="KW-1185">Reference proteome</keyword>